<evidence type="ECO:0000259" key="6">
    <source>
        <dbReference type="PROSITE" id="PS51918"/>
    </source>
</evidence>
<dbReference type="eggNOG" id="COG1244">
    <property type="taxonomic scope" value="Bacteria"/>
</dbReference>
<reference evidence="7 8" key="1">
    <citation type="submission" date="2009-01" db="EMBL/GenBank/DDBJ databases">
        <title>Complete sequence of Clostridium cellulolyticum H10.</title>
        <authorList>
            <consortium name="US DOE Joint Genome Institute"/>
            <person name="Lucas S."/>
            <person name="Copeland A."/>
            <person name="Lapidus A."/>
            <person name="Glavina del Rio T."/>
            <person name="Dalin E."/>
            <person name="Tice H."/>
            <person name="Bruce D."/>
            <person name="Goodwin L."/>
            <person name="Pitluck S."/>
            <person name="Chertkov O."/>
            <person name="Saunders E."/>
            <person name="Brettin T."/>
            <person name="Detter J.C."/>
            <person name="Han C."/>
            <person name="Larimer F."/>
            <person name="Land M."/>
            <person name="Hauser L."/>
            <person name="Kyrpides N."/>
            <person name="Ivanova N."/>
            <person name="Zhou J."/>
            <person name="Richardson P."/>
        </authorList>
    </citation>
    <scope>NUCLEOTIDE SEQUENCE [LARGE SCALE GENOMIC DNA]</scope>
    <source>
        <strain evidence="8">ATCC 35319 / DSM 5812 / JCM 6584 / H10</strain>
    </source>
</reference>
<dbReference type="EMBL" id="CP001348">
    <property type="protein sequence ID" value="ACL75323.1"/>
    <property type="molecule type" value="Genomic_DNA"/>
</dbReference>
<evidence type="ECO:0000256" key="2">
    <source>
        <dbReference type="ARBA" id="ARBA00022691"/>
    </source>
</evidence>
<organism evidence="7 8">
    <name type="scientific">Ruminiclostridium cellulolyticum (strain ATCC 35319 / DSM 5812 / JCM 6584 / H10)</name>
    <name type="common">Clostridium cellulolyticum</name>
    <dbReference type="NCBI Taxonomy" id="394503"/>
    <lineage>
        <taxon>Bacteria</taxon>
        <taxon>Bacillati</taxon>
        <taxon>Bacillota</taxon>
        <taxon>Clostridia</taxon>
        <taxon>Eubacteriales</taxon>
        <taxon>Oscillospiraceae</taxon>
        <taxon>Ruminiclostridium</taxon>
    </lineage>
</organism>
<dbReference type="HOGENOM" id="CLU_628072_0_0_9"/>
<dbReference type="InterPro" id="IPR006638">
    <property type="entry name" value="Elp3/MiaA/NifB-like_rSAM"/>
</dbReference>
<dbReference type="InterPro" id="IPR023404">
    <property type="entry name" value="rSAM_horseshoe"/>
</dbReference>
<dbReference type="GO" id="GO:0051536">
    <property type="term" value="F:iron-sulfur cluster binding"/>
    <property type="evidence" value="ECO:0007669"/>
    <property type="project" value="UniProtKB-KW"/>
</dbReference>
<dbReference type="OrthoDB" id="1741723at2"/>
<dbReference type="PANTHER" id="PTHR43409">
    <property type="entry name" value="ANAEROBIC MAGNESIUM-PROTOPORPHYRIN IX MONOMETHYL ESTER CYCLASE-RELATED"/>
    <property type="match status" value="1"/>
</dbReference>
<feature type="domain" description="Radical SAM core" evidence="6">
    <location>
        <begin position="47"/>
        <end position="296"/>
    </location>
</feature>
<dbReference type="InterPro" id="IPR058240">
    <property type="entry name" value="rSAM_sf"/>
</dbReference>
<dbReference type="Proteomes" id="UP000001349">
    <property type="component" value="Chromosome"/>
</dbReference>
<evidence type="ECO:0000313" key="8">
    <source>
        <dbReference type="Proteomes" id="UP000001349"/>
    </source>
</evidence>
<proteinExistence type="predicted"/>
<keyword evidence="8" id="KW-1185">Reference proteome</keyword>
<dbReference type="InterPro" id="IPR007197">
    <property type="entry name" value="rSAM"/>
</dbReference>
<dbReference type="STRING" id="394503.Ccel_0961"/>
<dbReference type="SMART" id="SM00729">
    <property type="entry name" value="Elp3"/>
    <property type="match status" value="1"/>
</dbReference>
<dbReference type="KEGG" id="cce:Ccel_0961"/>
<sequence length="436" mass="49791">MFIDDVIAKIWEPSYIEYKRIYDKAMNTDTDKLFHTLAGQKMSTIYYPNGLTMSVLATSGCPHRFREDRISGCSMCNYQSYFFNTYASMAALKKKDINLYAKAVRLSFENARGVMSKPNLFELISASDTLSREELPPQAFEELFGKNDLFSKKPFKYIMETRAPSVTSESMEMLKKYLGNKSRVLLELGIESSDEWIRNHWINKDITNKDIITAVELIHQAGFKFSINILFGIPMLTEQQSIEIFKKSVEWADELGADEILCFPLSRKEGTLQGFLYKELRDSQRLIDAGLVNGEHTGLPWLFSALEAVHQVAVERPSVIKKLNFAQQSSAQSPVENTSAYNSSIDCYCSRNNIDVLEQFGRDKNIAKLEEALENLQNDPCYKDYVNLIKKQKNAGNISDTITILGEEIAKKLWPESCEEKLYGLKKELTLYGTKE</sequence>
<keyword evidence="5" id="KW-0411">Iron-sulfur</keyword>
<dbReference type="PROSITE" id="PS51918">
    <property type="entry name" value="RADICAL_SAM"/>
    <property type="match status" value="1"/>
</dbReference>
<keyword evidence="2" id="KW-0949">S-adenosyl-L-methionine</keyword>
<dbReference type="GO" id="GO:0003824">
    <property type="term" value="F:catalytic activity"/>
    <property type="evidence" value="ECO:0007669"/>
    <property type="project" value="InterPro"/>
</dbReference>
<accession>B8I963</accession>
<name>B8I963_RUMCH</name>
<evidence type="ECO:0000256" key="3">
    <source>
        <dbReference type="ARBA" id="ARBA00022723"/>
    </source>
</evidence>
<gene>
    <name evidence="7" type="ordered locus">Ccel_0961</name>
</gene>
<dbReference type="SFLD" id="SFLDS00029">
    <property type="entry name" value="Radical_SAM"/>
    <property type="match status" value="1"/>
</dbReference>
<keyword evidence="3" id="KW-0479">Metal-binding</keyword>
<dbReference type="CDD" id="cd01335">
    <property type="entry name" value="Radical_SAM"/>
    <property type="match status" value="1"/>
</dbReference>
<keyword evidence="4" id="KW-0408">Iron</keyword>
<evidence type="ECO:0000256" key="5">
    <source>
        <dbReference type="ARBA" id="ARBA00023014"/>
    </source>
</evidence>
<comment type="cofactor">
    <cofactor evidence="1">
        <name>[4Fe-4S] cluster</name>
        <dbReference type="ChEBI" id="CHEBI:49883"/>
    </cofactor>
</comment>
<dbReference type="InterPro" id="IPR051198">
    <property type="entry name" value="BchE-like"/>
</dbReference>
<dbReference type="SUPFAM" id="SSF102114">
    <property type="entry name" value="Radical SAM enzymes"/>
    <property type="match status" value="1"/>
</dbReference>
<dbReference type="GO" id="GO:0046872">
    <property type="term" value="F:metal ion binding"/>
    <property type="evidence" value="ECO:0007669"/>
    <property type="project" value="UniProtKB-KW"/>
</dbReference>
<evidence type="ECO:0000313" key="7">
    <source>
        <dbReference type="EMBL" id="ACL75323.1"/>
    </source>
</evidence>
<protein>
    <submittedName>
        <fullName evidence="7">Radical SAM domain protein</fullName>
    </submittedName>
</protein>
<evidence type="ECO:0000256" key="4">
    <source>
        <dbReference type="ARBA" id="ARBA00023004"/>
    </source>
</evidence>
<dbReference type="RefSeq" id="WP_015924480.1">
    <property type="nucleotide sequence ID" value="NC_011898.1"/>
</dbReference>
<evidence type="ECO:0000256" key="1">
    <source>
        <dbReference type="ARBA" id="ARBA00001966"/>
    </source>
</evidence>
<dbReference type="Gene3D" id="3.80.30.20">
    <property type="entry name" value="tm_1862 like domain"/>
    <property type="match status" value="1"/>
</dbReference>
<dbReference type="AlphaFoldDB" id="B8I963"/>